<sequence length="169" mass="18085">MATKTDFSAQDWQVLRETPQLVAIAVAAAGSSGLIGSVLEAIAPVRPILDALQGNHPLLREVCQREEVQASLEAVKARVKGQDFETVRTTLREAALEHARRAREILQAKGLAEDADAYGKFLRDLGQRVAKAAAEGSFLGFGGERVSEPERTLLAELDRSLGIPAQGAA</sequence>
<reference evidence="1 2" key="1">
    <citation type="submission" date="2024-04" db="EMBL/GenBank/DDBJ databases">
        <authorList>
            <person name="Cremers G."/>
        </authorList>
    </citation>
    <scope>NUCLEOTIDE SEQUENCE [LARGE SCALE GENOMIC DNA]</scope>
    <source>
        <strain evidence="1">MeCH1-AG</strain>
    </source>
</reference>
<proteinExistence type="predicted"/>
<name>A0ABP1C4U7_9GAMM</name>
<dbReference type="EMBL" id="OZ026884">
    <property type="protein sequence ID" value="CAL1239198.1"/>
    <property type="molecule type" value="Genomic_DNA"/>
</dbReference>
<organism evidence="1 2">
    <name type="scientific">Candidatus Methylocalor cossyra</name>
    <dbReference type="NCBI Taxonomy" id="3108543"/>
    <lineage>
        <taxon>Bacteria</taxon>
        <taxon>Pseudomonadati</taxon>
        <taxon>Pseudomonadota</taxon>
        <taxon>Gammaproteobacteria</taxon>
        <taxon>Methylococcales</taxon>
        <taxon>Methylococcaceae</taxon>
        <taxon>Candidatus Methylocalor</taxon>
    </lineage>
</organism>
<evidence type="ECO:0000313" key="1">
    <source>
        <dbReference type="EMBL" id="CAL1239198.1"/>
    </source>
</evidence>
<accession>A0ABP1C4U7</accession>
<gene>
    <name evidence="1" type="ORF">MECH1_V1_0422</name>
</gene>
<protein>
    <submittedName>
        <fullName evidence="1">Uncharacterized protein</fullName>
    </submittedName>
</protein>
<keyword evidence="2" id="KW-1185">Reference proteome</keyword>
<dbReference type="RefSeq" id="WP_348758783.1">
    <property type="nucleotide sequence ID" value="NZ_OZ026884.1"/>
</dbReference>
<dbReference type="Proteomes" id="UP001497493">
    <property type="component" value="Chromosome"/>
</dbReference>
<evidence type="ECO:0000313" key="2">
    <source>
        <dbReference type="Proteomes" id="UP001497493"/>
    </source>
</evidence>